<organism evidence="1 2">
    <name type="scientific">Racocetra persica</name>
    <dbReference type="NCBI Taxonomy" id="160502"/>
    <lineage>
        <taxon>Eukaryota</taxon>
        <taxon>Fungi</taxon>
        <taxon>Fungi incertae sedis</taxon>
        <taxon>Mucoromycota</taxon>
        <taxon>Glomeromycotina</taxon>
        <taxon>Glomeromycetes</taxon>
        <taxon>Diversisporales</taxon>
        <taxon>Gigasporaceae</taxon>
        <taxon>Racocetra</taxon>
    </lineage>
</organism>
<dbReference type="Proteomes" id="UP000789920">
    <property type="component" value="Unassembled WGS sequence"/>
</dbReference>
<protein>
    <submittedName>
        <fullName evidence="1">6778_t:CDS:1</fullName>
    </submittedName>
</protein>
<proteinExistence type="predicted"/>
<gene>
    <name evidence="1" type="ORF">RPERSI_LOCUS32078</name>
</gene>
<accession>A0ACA9SLI4</accession>
<keyword evidence="2" id="KW-1185">Reference proteome</keyword>
<sequence length="56" mass="6236">IDSSLPISESIKRLCNPPKSEITDNEINTKKLLKGKLKLFINDQDHRKPCSTGSIA</sequence>
<feature type="non-terminal residue" evidence="1">
    <location>
        <position position="1"/>
    </location>
</feature>
<feature type="non-terminal residue" evidence="1">
    <location>
        <position position="56"/>
    </location>
</feature>
<evidence type="ECO:0000313" key="1">
    <source>
        <dbReference type="EMBL" id="CAG8841904.1"/>
    </source>
</evidence>
<dbReference type="EMBL" id="CAJVQC010132192">
    <property type="protein sequence ID" value="CAG8841904.1"/>
    <property type="molecule type" value="Genomic_DNA"/>
</dbReference>
<comment type="caution">
    <text evidence="1">The sequence shown here is derived from an EMBL/GenBank/DDBJ whole genome shotgun (WGS) entry which is preliminary data.</text>
</comment>
<reference evidence="1" key="1">
    <citation type="submission" date="2021-06" db="EMBL/GenBank/DDBJ databases">
        <authorList>
            <person name="Kallberg Y."/>
            <person name="Tangrot J."/>
            <person name="Rosling A."/>
        </authorList>
    </citation>
    <scope>NUCLEOTIDE SEQUENCE</scope>
    <source>
        <strain evidence="1">MA461A</strain>
    </source>
</reference>
<evidence type="ECO:0000313" key="2">
    <source>
        <dbReference type="Proteomes" id="UP000789920"/>
    </source>
</evidence>
<name>A0ACA9SLI4_9GLOM</name>